<dbReference type="PROSITE" id="PS50157">
    <property type="entry name" value="ZINC_FINGER_C2H2_2"/>
    <property type="match status" value="3"/>
</dbReference>
<proteinExistence type="predicted"/>
<evidence type="ECO:0000256" key="7">
    <source>
        <dbReference type="SAM" id="MobiDB-lite"/>
    </source>
</evidence>
<dbReference type="PANTHER" id="PTHR24388">
    <property type="entry name" value="ZINC FINGER PROTEIN"/>
    <property type="match status" value="1"/>
</dbReference>
<keyword evidence="2" id="KW-0677">Repeat</keyword>
<evidence type="ECO:0000256" key="4">
    <source>
        <dbReference type="ARBA" id="ARBA00022833"/>
    </source>
</evidence>
<feature type="compositionally biased region" description="Polar residues" evidence="7">
    <location>
        <begin position="84"/>
        <end position="96"/>
    </location>
</feature>
<evidence type="ECO:0000259" key="8">
    <source>
        <dbReference type="PROSITE" id="PS50157"/>
    </source>
</evidence>
<feature type="domain" description="C2H2-type" evidence="8">
    <location>
        <begin position="142"/>
        <end position="169"/>
    </location>
</feature>
<keyword evidence="10" id="KW-1185">Reference proteome</keyword>
<reference evidence="9 10" key="1">
    <citation type="journal article" date="2019" name="Sci. Rep.">
        <title>Comparative genomics of chytrid fungi reveal insights into the obligate biotrophic and pathogenic lifestyle of Synchytrium endobioticum.</title>
        <authorList>
            <person name="van de Vossenberg B.T.L.H."/>
            <person name="Warris S."/>
            <person name="Nguyen H.D.T."/>
            <person name="van Gent-Pelzer M.P.E."/>
            <person name="Joly D.L."/>
            <person name="van de Geest H.C."/>
            <person name="Bonants P.J.M."/>
            <person name="Smith D.S."/>
            <person name="Levesque C.A."/>
            <person name="van der Lee T.A.J."/>
        </authorList>
    </citation>
    <scope>NUCLEOTIDE SEQUENCE [LARGE SCALE GENOMIC DNA]</scope>
    <source>
        <strain evidence="9 10">CBS 675.73</strain>
    </source>
</reference>
<dbReference type="InterPro" id="IPR036236">
    <property type="entry name" value="Znf_C2H2_sf"/>
</dbReference>
<comment type="caution">
    <text evidence="9">The sequence shown here is derived from an EMBL/GenBank/DDBJ whole genome shotgun (WGS) entry which is preliminary data.</text>
</comment>
<feature type="region of interest" description="Disordered" evidence="7">
    <location>
        <begin position="84"/>
        <end position="114"/>
    </location>
</feature>
<dbReference type="GO" id="GO:0000978">
    <property type="term" value="F:RNA polymerase II cis-regulatory region sequence-specific DNA binding"/>
    <property type="evidence" value="ECO:0007669"/>
    <property type="project" value="TreeGrafter"/>
</dbReference>
<evidence type="ECO:0000256" key="5">
    <source>
        <dbReference type="ARBA" id="ARBA00023242"/>
    </source>
</evidence>
<feature type="domain" description="C2H2-type" evidence="8">
    <location>
        <begin position="112"/>
        <end position="141"/>
    </location>
</feature>
<feature type="compositionally biased region" description="Basic and acidic residues" evidence="7">
    <location>
        <begin position="97"/>
        <end position="109"/>
    </location>
</feature>
<evidence type="ECO:0000256" key="1">
    <source>
        <dbReference type="ARBA" id="ARBA00022723"/>
    </source>
</evidence>
<dbReference type="Pfam" id="PF00096">
    <property type="entry name" value="zf-C2H2"/>
    <property type="match status" value="2"/>
</dbReference>
<dbReference type="OrthoDB" id="6077919at2759"/>
<organism evidence="9 10">
    <name type="scientific">Chytriomyces confervae</name>
    <dbReference type="NCBI Taxonomy" id="246404"/>
    <lineage>
        <taxon>Eukaryota</taxon>
        <taxon>Fungi</taxon>
        <taxon>Fungi incertae sedis</taxon>
        <taxon>Chytridiomycota</taxon>
        <taxon>Chytridiomycota incertae sedis</taxon>
        <taxon>Chytridiomycetes</taxon>
        <taxon>Chytridiales</taxon>
        <taxon>Chytriomycetaceae</taxon>
        <taxon>Chytriomyces</taxon>
    </lineage>
</organism>
<evidence type="ECO:0000256" key="2">
    <source>
        <dbReference type="ARBA" id="ARBA00022737"/>
    </source>
</evidence>
<evidence type="ECO:0000256" key="6">
    <source>
        <dbReference type="PROSITE-ProRule" id="PRU00042"/>
    </source>
</evidence>
<accession>A0A507FGN4</accession>
<dbReference type="FunFam" id="3.30.160.60:FF:002343">
    <property type="entry name" value="Zinc finger protein 33A"/>
    <property type="match status" value="1"/>
</dbReference>
<evidence type="ECO:0000313" key="10">
    <source>
        <dbReference type="Proteomes" id="UP000320333"/>
    </source>
</evidence>
<dbReference type="InterPro" id="IPR013087">
    <property type="entry name" value="Znf_C2H2_type"/>
</dbReference>
<dbReference type="EMBL" id="QEAP01000107">
    <property type="protein sequence ID" value="TPX74820.1"/>
    <property type="molecule type" value="Genomic_DNA"/>
</dbReference>
<sequence length="255" mass="28537">MDCSSSEQQQLRSVLAMPDNLDGLSLSHEPYPVMPADQMDADLLQLLGWNYGLPDGDMKVDLSLFAGQAAMAWSDQSWLSCVSSPATPDVTPINSESRLEKPRPRREAPSDLTCPEEGCGKSFLYPSLLQEHFRRHSGERPFVCSECGKSYTTNNRLKVHTRTHSGDRPYACSHVGCLFRTKQASDLKDHSIRHLSIQDRELLDKKRGVTKCTECNRRFRTEAGLAAHKEMMPICFVDRPGKRRRRVDAGGDAGA</sequence>
<keyword evidence="3 6" id="KW-0863">Zinc-finger</keyword>
<dbReference type="Proteomes" id="UP000320333">
    <property type="component" value="Unassembled WGS sequence"/>
</dbReference>
<dbReference type="GO" id="GO:0000981">
    <property type="term" value="F:DNA-binding transcription factor activity, RNA polymerase II-specific"/>
    <property type="evidence" value="ECO:0007669"/>
    <property type="project" value="TreeGrafter"/>
</dbReference>
<dbReference type="Pfam" id="PF13912">
    <property type="entry name" value="zf-C2H2_6"/>
    <property type="match status" value="1"/>
</dbReference>
<dbReference type="GO" id="GO:0008270">
    <property type="term" value="F:zinc ion binding"/>
    <property type="evidence" value="ECO:0007669"/>
    <property type="project" value="UniProtKB-KW"/>
</dbReference>
<dbReference type="SMART" id="SM00355">
    <property type="entry name" value="ZnF_C2H2"/>
    <property type="match status" value="4"/>
</dbReference>
<dbReference type="Gene3D" id="3.30.160.60">
    <property type="entry name" value="Classic Zinc Finger"/>
    <property type="match status" value="3"/>
</dbReference>
<evidence type="ECO:0000256" key="3">
    <source>
        <dbReference type="ARBA" id="ARBA00022771"/>
    </source>
</evidence>
<evidence type="ECO:0000313" key="9">
    <source>
        <dbReference type="EMBL" id="TPX74820.1"/>
    </source>
</evidence>
<protein>
    <recommendedName>
        <fullName evidence="8">C2H2-type domain-containing protein</fullName>
    </recommendedName>
</protein>
<name>A0A507FGN4_9FUNG</name>
<dbReference type="STRING" id="246404.A0A507FGN4"/>
<feature type="domain" description="C2H2-type" evidence="8">
    <location>
        <begin position="210"/>
        <end position="240"/>
    </location>
</feature>
<dbReference type="AlphaFoldDB" id="A0A507FGN4"/>
<dbReference type="PANTHER" id="PTHR24388:SF99">
    <property type="entry name" value="GASTRULA ZINC FINGER PROTEIN XLCGF52.1-LIKE ISOFORM X1-RELATED"/>
    <property type="match status" value="1"/>
</dbReference>
<dbReference type="InterPro" id="IPR050527">
    <property type="entry name" value="Snail/Krueppel_Znf"/>
</dbReference>
<gene>
    <name evidence="9" type="ORF">CcCBS67573_g03928</name>
</gene>
<dbReference type="SUPFAM" id="SSF57667">
    <property type="entry name" value="beta-beta-alpha zinc fingers"/>
    <property type="match status" value="2"/>
</dbReference>
<keyword evidence="5" id="KW-0539">Nucleus</keyword>
<dbReference type="PROSITE" id="PS00028">
    <property type="entry name" value="ZINC_FINGER_C2H2_1"/>
    <property type="match status" value="2"/>
</dbReference>
<keyword evidence="1" id="KW-0479">Metal-binding</keyword>
<keyword evidence="4" id="KW-0862">Zinc</keyword>